<comment type="subcellular location">
    <subcellularLocation>
        <location evidence="1">Membrane</location>
    </subcellularLocation>
</comment>
<dbReference type="eggNOG" id="COG2857">
    <property type="taxonomic scope" value="Bacteria"/>
</dbReference>
<dbReference type="PROSITE" id="PS51007">
    <property type="entry name" value="CYTC"/>
    <property type="match status" value="1"/>
</dbReference>
<dbReference type="InterPro" id="IPR009056">
    <property type="entry name" value="Cyt_c-like_dom"/>
</dbReference>
<evidence type="ECO:0000256" key="9">
    <source>
        <dbReference type="SAM" id="Phobius"/>
    </source>
</evidence>
<evidence type="ECO:0000313" key="12">
    <source>
        <dbReference type="EMBL" id="EAR21852.1"/>
    </source>
</evidence>
<keyword evidence="2 8" id="KW-0349">Heme</keyword>
<keyword evidence="6 8" id="KW-0408">Iron</keyword>
<dbReference type="Gene3D" id="1.10.760.10">
    <property type="entry name" value="Cytochrome c-like domain"/>
    <property type="match status" value="1"/>
</dbReference>
<keyword evidence="4 8" id="KW-0479">Metal-binding</keyword>
<feature type="signal peptide" evidence="10">
    <location>
        <begin position="1"/>
        <end position="19"/>
    </location>
</feature>
<feature type="domain" description="Cytochrome c" evidence="11">
    <location>
        <begin position="37"/>
        <end position="214"/>
    </location>
</feature>
<keyword evidence="3 9" id="KW-0812">Transmembrane</keyword>
<gene>
    <name evidence="12" type="ORF">NB231_05676</name>
</gene>
<evidence type="ECO:0000256" key="4">
    <source>
        <dbReference type="ARBA" id="ARBA00022723"/>
    </source>
</evidence>
<keyword evidence="5 9" id="KW-1133">Transmembrane helix</keyword>
<reference evidence="12 13" key="1">
    <citation type="submission" date="2006-02" db="EMBL/GenBank/DDBJ databases">
        <authorList>
            <person name="Waterbury J."/>
            <person name="Ferriera S."/>
            <person name="Johnson J."/>
            <person name="Kravitz S."/>
            <person name="Halpern A."/>
            <person name="Remington K."/>
            <person name="Beeson K."/>
            <person name="Tran B."/>
            <person name="Rogers Y.-H."/>
            <person name="Friedman R."/>
            <person name="Venter J.C."/>
        </authorList>
    </citation>
    <scope>NUCLEOTIDE SEQUENCE [LARGE SCALE GENOMIC DNA]</scope>
    <source>
        <strain evidence="12 13">Nb-231</strain>
    </source>
</reference>
<dbReference type="InterPro" id="IPR036909">
    <property type="entry name" value="Cyt_c-like_dom_sf"/>
</dbReference>
<dbReference type="Pfam" id="PF02167">
    <property type="entry name" value="Cytochrom_C1"/>
    <property type="match status" value="2"/>
</dbReference>
<name>A4BQK2_9GAMM</name>
<evidence type="ECO:0000256" key="8">
    <source>
        <dbReference type="PIRSR" id="PIRSR602326-1"/>
    </source>
</evidence>
<dbReference type="GO" id="GO:0009055">
    <property type="term" value="F:electron transfer activity"/>
    <property type="evidence" value="ECO:0007669"/>
    <property type="project" value="InterPro"/>
</dbReference>
<feature type="binding site" description="covalent" evidence="8">
    <location>
        <position position="53"/>
    </location>
    <ligand>
        <name>heme c</name>
        <dbReference type="ChEBI" id="CHEBI:61717"/>
    </ligand>
</feature>
<dbReference type="EMBL" id="AAOF01000005">
    <property type="protein sequence ID" value="EAR21852.1"/>
    <property type="molecule type" value="Genomic_DNA"/>
</dbReference>
<evidence type="ECO:0000256" key="1">
    <source>
        <dbReference type="ARBA" id="ARBA00004370"/>
    </source>
</evidence>
<dbReference type="InterPro" id="IPR002326">
    <property type="entry name" value="Cyt_c1"/>
</dbReference>
<dbReference type="GO" id="GO:0016020">
    <property type="term" value="C:membrane"/>
    <property type="evidence" value="ECO:0007669"/>
    <property type="project" value="UniProtKB-SubCell"/>
</dbReference>
<dbReference type="HOGENOM" id="CLU_078597_0_0_6"/>
<evidence type="ECO:0000256" key="7">
    <source>
        <dbReference type="ARBA" id="ARBA00023136"/>
    </source>
</evidence>
<evidence type="ECO:0000256" key="2">
    <source>
        <dbReference type="ARBA" id="ARBA00022617"/>
    </source>
</evidence>
<dbReference type="RefSeq" id="WP_005000438.1">
    <property type="nucleotide sequence ID" value="NZ_CH672427.1"/>
</dbReference>
<feature type="chain" id="PRO_5002666698" evidence="10">
    <location>
        <begin position="20"/>
        <end position="255"/>
    </location>
</feature>
<feature type="binding site" description="covalent" evidence="8">
    <location>
        <position position="54"/>
    </location>
    <ligand>
        <name>heme c</name>
        <dbReference type="ChEBI" id="CHEBI:61717"/>
    </ligand>
</feature>
<dbReference type="PANTHER" id="PTHR10266:SF3">
    <property type="entry name" value="CYTOCHROME C1, HEME PROTEIN, MITOCHONDRIAL"/>
    <property type="match status" value="1"/>
</dbReference>
<evidence type="ECO:0000256" key="6">
    <source>
        <dbReference type="ARBA" id="ARBA00023004"/>
    </source>
</evidence>
<dbReference type="AlphaFoldDB" id="A4BQK2"/>
<organism evidence="12 13">
    <name type="scientific">Nitrococcus mobilis Nb-231</name>
    <dbReference type="NCBI Taxonomy" id="314278"/>
    <lineage>
        <taxon>Bacteria</taxon>
        <taxon>Pseudomonadati</taxon>
        <taxon>Pseudomonadota</taxon>
        <taxon>Gammaproteobacteria</taxon>
        <taxon>Chromatiales</taxon>
        <taxon>Ectothiorhodospiraceae</taxon>
        <taxon>Nitrococcus</taxon>
    </lineage>
</organism>
<accession>A4BQK2</accession>
<dbReference type="OrthoDB" id="9798864at2"/>
<dbReference type="GO" id="GO:0046872">
    <property type="term" value="F:metal ion binding"/>
    <property type="evidence" value="ECO:0007669"/>
    <property type="project" value="UniProtKB-KW"/>
</dbReference>
<dbReference type="STRING" id="314278.NB231_05676"/>
<keyword evidence="10" id="KW-0732">Signal</keyword>
<evidence type="ECO:0000313" key="13">
    <source>
        <dbReference type="Proteomes" id="UP000003374"/>
    </source>
</evidence>
<evidence type="ECO:0000259" key="11">
    <source>
        <dbReference type="PROSITE" id="PS51007"/>
    </source>
</evidence>
<comment type="cofactor">
    <cofactor evidence="8">
        <name>heme c</name>
        <dbReference type="ChEBI" id="CHEBI:61717"/>
    </cofactor>
    <text evidence="8">Binds 1 heme c group covalently per subunit.</text>
</comment>
<feature type="transmembrane region" description="Helical" evidence="9">
    <location>
        <begin position="228"/>
        <end position="246"/>
    </location>
</feature>
<evidence type="ECO:0000256" key="5">
    <source>
        <dbReference type="ARBA" id="ARBA00022989"/>
    </source>
</evidence>
<feature type="binding site" description="covalent" evidence="8">
    <location>
        <position position="50"/>
    </location>
    <ligand>
        <name>heme c</name>
        <dbReference type="ChEBI" id="CHEBI:61717"/>
    </ligand>
</feature>
<dbReference type="GO" id="GO:0020037">
    <property type="term" value="F:heme binding"/>
    <property type="evidence" value="ECO:0007669"/>
    <property type="project" value="InterPro"/>
</dbReference>
<sequence length="255" mass="28643">MRKLACLLAMMLLPGLVGAAEENLRLMNAQTDLSDKASLQRGAKYFVNYCLGCHSLKYLRYQRLGQDLDIPDELVEKYLIWGDSKISSPITSAMREKDANGWLGAAPLDLTLVIRRRSGGLDVDGGADWLFTYLNTFYRDDKTATGVNNLVIPNASMPHVLWRLQGIPEPVYQRADGDESSKQRKVVGLKMPDGGGALSKAEYQRMTRDIVNFLAYASEPIQTTRKALGLPVLLFLIVFLAIIYLLKQEYWKDVH</sequence>
<dbReference type="SUPFAM" id="SSF46626">
    <property type="entry name" value="Cytochrome c"/>
    <property type="match status" value="1"/>
</dbReference>
<protein>
    <submittedName>
        <fullName evidence="12">Cytochrome c1</fullName>
    </submittedName>
</protein>
<evidence type="ECO:0000256" key="10">
    <source>
        <dbReference type="SAM" id="SignalP"/>
    </source>
</evidence>
<evidence type="ECO:0000256" key="3">
    <source>
        <dbReference type="ARBA" id="ARBA00022692"/>
    </source>
</evidence>
<keyword evidence="7 9" id="KW-0472">Membrane</keyword>
<dbReference type="Proteomes" id="UP000003374">
    <property type="component" value="Unassembled WGS sequence"/>
</dbReference>
<proteinExistence type="predicted"/>
<comment type="caution">
    <text evidence="12">The sequence shown here is derived from an EMBL/GenBank/DDBJ whole genome shotgun (WGS) entry which is preliminary data.</text>
</comment>
<dbReference type="PANTHER" id="PTHR10266">
    <property type="entry name" value="CYTOCHROME C1"/>
    <property type="match status" value="1"/>
</dbReference>
<dbReference type="Gene3D" id="1.20.5.100">
    <property type="entry name" value="Cytochrome c1, transmembrane anchor, C-terminal"/>
    <property type="match status" value="1"/>
</dbReference>
<keyword evidence="13" id="KW-1185">Reference proteome</keyword>